<name>A0A6A4IEY4_9AGAR</name>
<dbReference type="Proteomes" id="UP000799118">
    <property type="component" value="Unassembled WGS sequence"/>
</dbReference>
<protein>
    <recommendedName>
        <fullName evidence="4">Ino eighty subunit 1</fullName>
    </recommendedName>
</protein>
<evidence type="ECO:0000313" key="3">
    <source>
        <dbReference type="Proteomes" id="UP000799118"/>
    </source>
</evidence>
<dbReference type="PANTHER" id="PTHR37287:SF1">
    <property type="entry name" value="INO EIGHTY SUBUNIT 1"/>
    <property type="match status" value="1"/>
</dbReference>
<sequence length="464" mass="51906">MSSRRHKNQVLRKDDNTSLTRQDLQFDLLQALFTDSNEVFTDPFQIDGGSARSRVTFRNLYVNAIMNSPKASKLLKEKMADAEFATHFAMLSLLTNVGRVNTTMSFFPEMKTAIRTYHPVPALQKTNGSLQDAPRLKSILKGIVYDHDKVKVATTLNDCRRRLEEGIAPPTNIANLVFILSNESYSISKLHFSNEVDLLDLFTPMQVSSKSRARAFLWLVYNYYEAAPGSTQPESSPVGGTEGTTPNPFSDPAKPGERPPLEELTETEAALENVDPADEQEISEKLVSQRIQFLTIQSQKVDKDDESVISVDSTTKAKGKRRGGAGTGKGKTSKATAHEPIVYGDESFLDHSTPSRLPHAQYRSSPFRSSPLQAKQPRLISTSESRYSPYANARPARSHERYVSRGRPSPPRSLLEHAWHVVARSDPLADSDDEMGDEHCRVDYEQRLNIVCRLRGKEPTPEPE</sequence>
<proteinExistence type="predicted"/>
<organism evidence="2 3">
    <name type="scientific">Gymnopus androsaceus JB14</name>
    <dbReference type="NCBI Taxonomy" id="1447944"/>
    <lineage>
        <taxon>Eukaryota</taxon>
        <taxon>Fungi</taxon>
        <taxon>Dikarya</taxon>
        <taxon>Basidiomycota</taxon>
        <taxon>Agaricomycotina</taxon>
        <taxon>Agaricomycetes</taxon>
        <taxon>Agaricomycetidae</taxon>
        <taxon>Agaricales</taxon>
        <taxon>Marasmiineae</taxon>
        <taxon>Omphalotaceae</taxon>
        <taxon>Gymnopus</taxon>
    </lineage>
</organism>
<dbReference type="PANTHER" id="PTHR37287">
    <property type="entry name" value="INO EIGHTY SUBUNIT 1"/>
    <property type="match status" value="1"/>
</dbReference>
<gene>
    <name evidence="2" type="ORF">BT96DRAFT_870637</name>
</gene>
<dbReference type="OrthoDB" id="5413003at2759"/>
<evidence type="ECO:0000256" key="1">
    <source>
        <dbReference type="SAM" id="MobiDB-lite"/>
    </source>
</evidence>
<dbReference type="AlphaFoldDB" id="A0A6A4IEY4"/>
<feature type="region of interest" description="Disordered" evidence="1">
    <location>
        <begin position="302"/>
        <end position="411"/>
    </location>
</feature>
<feature type="region of interest" description="Disordered" evidence="1">
    <location>
        <begin position="229"/>
        <end position="260"/>
    </location>
</feature>
<feature type="compositionally biased region" description="Polar residues" evidence="1">
    <location>
        <begin position="362"/>
        <end position="386"/>
    </location>
</feature>
<dbReference type="GO" id="GO:0031011">
    <property type="term" value="C:Ino80 complex"/>
    <property type="evidence" value="ECO:0007669"/>
    <property type="project" value="InterPro"/>
</dbReference>
<dbReference type="EMBL" id="ML769384">
    <property type="protein sequence ID" value="KAE9410862.1"/>
    <property type="molecule type" value="Genomic_DNA"/>
</dbReference>
<keyword evidence="3" id="KW-1185">Reference proteome</keyword>
<evidence type="ECO:0000313" key="2">
    <source>
        <dbReference type="EMBL" id="KAE9410862.1"/>
    </source>
</evidence>
<evidence type="ECO:0008006" key="4">
    <source>
        <dbReference type="Google" id="ProtNLM"/>
    </source>
</evidence>
<reference evidence="2" key="1">
    <citation type="journal article" date="2019" name="Environ. Microbiol.">
        <title>Fungal ecological strategies reflected in gene transcription - a case study of two litter decomposers.</title>
        <authorList>
            <person name="Barbi F."/>
            <person name="Kohler A."/>
            <person name="Barry K."/>
            <person name="Baskaran P."/>
            <person name="Daum C."/>
            <person name="Fauchery L."/>
            <person name="Ihrmark K."/>
            <person name="Kuo A."/>
            <person name="LaButti K."/>
            <person name="Lipzen A."/>
            <person name="Morin E."/>
            <person name="Grigoriev I.V."/>
            <person name="Henrissat B."/>
            <person name="Lindahl B."/>
            <person name="Martin F."/>
        </authorList>
    </citation>
    <scope>NUCLEOTIDE SEQUENCE</scope>
    <source>
        <strain evidence="2">JB14</strain>
    </source>
</reference>
<accession>A0A6A4IEY4</accession>
<dbReference type="InterPro" id="IPR038014">
    <property type="entry name" value="Ies1"/>
</dbReference>